<feature type="region of interest" description="Disordered" evidence="5">
    <location>
        <begin position="472"/>
        <end position="499"/>
    </location>
</feature>
<accession>A0A517YCD5</accession>
<dbReference type="SUPFAM" id="SSF53649">
    <property type="entry name" value="Alkaline phosphatase-like"/>
    <property type="match status" value="1"/>
</dbReference>
<keyword evidence="4" id="KW-0106">Calcium</keyword>
<dbReference type="EC" id="3.1.6.1" evidence="7"/>
<keyword evidence="8" id="KW-1185">Reference proteome</keyword>
<dbReference type="InterPro" id="IPR000917">
    <property type="entry name" value="Sulfatase_N"/>
</dbReference>
<proteinExistence type="inferred from homology"/>
<evidence type="ECO:0000256" key="2">
    <source>
        <dbReference type="ARBA" id="ARBA00022723"/>
    </source>
</evidence>
<evidence type="ECO:0000256" key="3">
    <source>
        <dbReference type="ARBA" id="ARBA00022801"/>
    </source>
</evidence>
<dbReference type="AlphaFoldDB" id="A0A517YCD5"/>
<evidence type="ECO:0000256" key="4">
    <source>
        <dbReference type="ARBA" id="ARBA00022837"/>
    </source>
</evidence>
<dbReference type="InterPro" id="IPR024607">
    <property type="entry name" value="Sulfatase_CS"/>
</dbReference>
<dbReference type="GO" id="GO:0046872">
    <property type="term" value="F:metal ion binding"/>
    <property type="evidence" value="ECO:0007669"/>
    <property type="project" value="UniProtKB-KW"/>
</dbReference>
<sequence length="499" mass="54836">MLYIRNIRCILSRGSLMTSHMTASSHQLGNQILALVLGLLLAATAAAQTKQPNIVVFLADDLGHGDLGVYGHPIIKTPNLNEFAKRGVLLQNCYSASAVCSPSRSAILTGRTPYRNGVFTWIPENREIHLRSSELALPKLLKEVGYETCHVGKWHLNSHFNQPTQPQPNDHGYDHWLATQNNAAPSHENPSNFVRNGKPIGKVEGYSSHIIVDEAATWLKTKRDAAKPFLLSVWAHEPHYPIKSAPEFKALYPDLTDDVQREHHANVSQLDAAFGKLLKTLDELKLTDDTLVIFTSDNGPEGDGIKSPGRGSTGGLRGRKRAVYEGGIRVPGIVKLPTSLNKASVAAGSKSAVPVIGSDIFVTAVKLAGAKLPADRVLDGGDLLPALEGKVVERSRPLYWRCVIAPGPMKTAMRIGDWKIVADEPLTQFELYNLKSDPVEQDDLKEKEPAKFGEMQAELKKLNAEIEAEGPTWWKTYQNGPANKKQQSKKQPSKNKNKE</sequence>
<dbReference type="PANTHER" id="PTHR42693">
    <property type="entry name" value="ARYLSULFATASE FAMILY MEMBER"/>
    <property type="match status" value="1"/>
</dbReference>
<evidence type="ECO:0000259" key="6">
    <source>
        <dbReference type="Pfam" id="PF00884"/>
    </source>
</evidence>
<comment type="similarity">
    <text evidence="1">Belongs to the sulfatase family.</text>
</comment>
<evidence type="ECO:0000313" key="8">
    <source>
        <dbReference type="Proteomes" id="UP000315017"/>
    </source>
</evidence>
<reference evidence="7 8" key="1">
    <citation type="submission" date="2019-02" db="EMBL/GenBank/DDBJ databases">
        <title>Deep-cultivation of Planctomycetes and their phenomic and genomic characterization uncovers novel biology.</title>
        <authorList>
            <person name="Wiegand S."/>
            <person name="Jogler M."/>
            <person name="Boedeker C."/>
            <person name="Pinto D."/>
            <person name="Vollmers J."/>
            <person name="Rivas-Marin E."/>
            <person name="Kohn T."/>
            <person name="Peeters S.H."/>
            <person name="Heuer A."/>
            <person name="Rast P."/>
            <person name="Oberbeckmann S."/>
            <person name="Bunk B."/>
            <person name="Jeske O."/>
            <person name="Meyerdierks A."/>
            <person name="Storesund J.E."/>
            <person name="Kallscheuer N."/>
            <person name="Luecker S."/>
            <person name="Lage O.M."/>
            <person name="Pohl T."/>
            <person name="Merkel B.J."/>
            <person name="Hornburger P."/>
            <person name="Mueller R.-W."/>
            <person name="Bruemmer F."/>
            <person name="Labrenz M."/>
            <person name="Spormann A.M."/>
            <person name="Op den Camp H."/>
            <person name="Overmann J."/>
            <person name="Amann R."/>
            <person name="Jetten M.S.M."/>
            <person name="Mascher T."/>
            <person name="Medema M.H."/>
            <person name="Devos D.P."/>
            <person name="Kaster A.-K."/>
            <person name="Ovreas L."/>
            <person name="Rohde M."/>
            <person name="Galperin M.Y."/>
            <person name="Jogler C."/>
        </authorList>
    </citation>
    <scope>NUCLEOTIDE SEQUENCE [LARGE SCALE GENOMIC DNA]</scope>
    <source>
        <strain evidence="7 8">ETA_A8</strain>
    </source>
</reference>
<dbReference type="Gene3D" id="3.30.1120.10">
    <property type="match status" value="1"/>
</dbReference>
<dbReference type="KEGG" id="aagg:ETAA8_29910"/>
<protein>
    <submittedName>
        <fullName evidence="7">Arylsulfatase</fullName>
        <ecNumber evidence="7">3.1.6.1</ecNumber>
    </submittedName>
</protein>
<dbReference type="InterPro" id="IPR017850">
    <property type="entry name" value="Alkaline_phosphatase_core_sf"/>
</dbReference>
<evidence type="ECO:0000313" key="7">
    <source>
        <dbReference type="EMBL" id="QDU27900.1"/>
    </source>
</evidence>
<dbReference type="EMBL" id="CP036274">
    <property type="protein sequence ID" value="QDU27900.1"/>
    <property type="molecule type" value="Genomic_DNA"/>
</dbReference>
<dbReference type="Gene3D" id="3.40.720.10">
    <property type="entry name" value="Alkaline Phosphatase, subunit A"/>
    <property type="match status" value="1"/>
</dbReference>
<keyword evidence="3 7" id="KW-0378">Hydrolase</keyword>
<evidence type="ECO:0000256" key="5">
    <source>
        <dbReference type="SAM" id="MobiDB-lite"/>
    </source>
</evidence>
<dbReference type="Pfam" id="PF00884">
    <property type="entry name" value="Sulfatase"/>
    <property type="match status" value="1"/>
</dbReference>
<keyword evidence="2" id="KW-0479">Metal-binding</keyword>
<feature type="domain" description="Sulfatase N-terminal" evidence="6">
    <location>
        <begin position="52"/>
        <end position="369"/>
    </location>
</feature>
<gene>
    <name evidence="7" type="primary">atsA_22</name>
    <name evidence="7" type="ORF">ETAA8_29910</name>
</gene>
<evidence type="ECO:0000256" key="1">
    <source>
        <dbReference type="ARBA" id="ARBA00008779"/>
    </source>
</evidence>
<dbReference type="GO" id="GO:0004065">
    <property type="term" value="F:arylsulfatase activity"/>
    <property type="evidence" value="ECO:0007669"/>
    <property type="project" value="UniProtKB-EC"/>
</dbReference>
<dbReference type="InterPro" id="IPR050738">
    <property type="entry name" value="Sulfatase"/>
</dbReference>
<dbReference type="PROSITE" id="PS00523">
    <property type="entry name" value="SULFATASE_1"/>
    <property type="match status" value="1"/>
</dbReference>
<dbReference type="Proteomes" id="UP000315017">
    <property type="component" value="Chromosome"/>
</dbReference>
<dbReference type="PROSITE" id="PS00149">
    <property type="entry name" value="SULFATASE_2"/>
    <property type="match status" value="1"/>
</dbReference>
<organism evidence="7 8">
    <name type="scientific">Anatilimnocola aggregata</name>
    <dbReference type="NCBI Taxonomy" id="2528021"/>
    <lineage>
        <taxon>Bacteria</taxon>
        <taxon>Pseudomonadati</taxon>
        <taxon>Planctomycetota</taxon>
        <taxon>Planctomycetia</taxon>
        <taxon>Pirellulales</taxon>
        <taxon>Pirellulaceae</taxon>
        <taxon>Anatilimnocola</taxon>
    </lineage>
</organism>
<feature type="compositionally biased region" description="Basic residues" evidence="5">
    <location>
        <begin position="486"/>
        <end position="499"/>
    </location>
</feature>
<name>A0A517YCD5_9BACT</name>
<dbReference type="PANTHER" id="PTHR42693:SF53">
    <property type="entry name" value="ENDO-4-O-SULFATASE"/>
    <property type="match status" value="1"/>
</dbReference>